<comment type="subcellular location">
    <subcellularLocation>
        <location evidence="5">Membrane</location>
        <topology evidence="5">Single-pass membrane protein</topology>
    </subcellularLocation>
</comment>
<keyword evidence="5" id="KW-0472">Membrane</keyword>
<name>A0A8S3XLM3_PARAO</name>
<dbReference type="EMBL" id="CAJQZP010001217">
    <property type="protein sequence ID" value="CAG5031216.1"/>
    <property type="molecule type" value="Genomic_DNA"/>
</dbReference>
<dbReference type="EC" id="2.4.1.17" evidence="5"/>
<dbReference type="PANTHER" id="PTHR48043:SF159">
    <property type="entry name" value="EG:EG0003.4 PROTEIN-RELATED"/>
    <property type="match status" value="1"/>
</dbReference>
<gene>
    <name evidence="6" type="ORF">PAPOLLO_LOCUS19659</name>
</gene>
<proteinExistence type="inferred from homology"/>
<dbReference type="Proteomes" id="UP000691718">
    <property type="component" value="Unassembled WGS sequence"/>
</dbReference>
<evidence type="ECO:0000313" key="7">
    <source>
        <dbReference type="Proteomes" id="UP000691718"/>
    </source>
</evidence>
<evidence type="ECO:0000256" key="3">
    <source>
        <dbReference type="ARBA" id="ARBA00022679"/>
    </source>
</evidence>
<dbReference type="Pfam" id="PF00201">
    <property type="entry name" value="UDPGT"/>
    <property type="match status" value="1"/>
</dbReference>
<dbReference type="FunFam" id="3.40.50.2000:FF:000021">
    <property type="entry name" value="UDP-glucuronosyltransferase"/>
    <property type="match status" value="1"/>
</dbReference>
<keyword evidence="5" id="KW-1133">Transmembrane helix</keyword>
<keyword evidence="3 4" id="KW-0808">Transferase</keyword>
<dbReference type="GO" id="GO:0015020">
    <property type="term" value="F:glucuronosyltransferase activity"/>
    <property type="evidence" value="ECO:0007669"/>
    <property type="project" value="UniProtKB-EC"/>
</dbReference>
<dbReference type="CDD" id="cd03784">
    <property type="entry name" value="GT1_Gtf-like"/>
    <property type="match status" value="1"/>
</dbReference>
<reference evidence="6" key="1">
    <citation type="submission" date="2021-04" db="EMBL/GenBank/DDBJ databases">
        <authorList>
            <person name="Tunstrom K."/>
        </authorList>
    </citation>
    <scope>NUCLEOTIDE SEQUENCE</scope>
</reference>
<sequence length="473" mass="55190">MELIKRGHEVTVITTDPQFKNDTAPKNLREIDIHDMSYKIWKDLSLSVTGKEDDLINQISAFAKIAHDIFEQIMRVKDVQDLIYHKKRQFDLILLESYFVPMLGFTQHFKAPTVLVSSFGAMMDDYEIMGAPTHPILYHDHYRQRLYNLNLWEKVTELYKYFRFRYIFSSNEENCNKLIKSIFGPDTPPLSVLKNDVDLLLLNINPIFEGNYPVPPNVIHMGGLHQTPPKKLPKDLQQYLDTSQNGVIYFSFGTNVLPSLLPQEKIKIFESVFSQLPYNVIWKWDSNEKDIKSKNIKIYKWLPQSDLLRHPNVKLFITQGGLQSTDESITAGVPLIGIPMLGDQWYNVEKYVHHKIGIKLLLENLTENQLKNAIIEIIEDKSYRENIIRLRSYMQDQPQAPLDRAIWWIEYVLRHGGAKHLRSPAANMSWIEYYEIELVLILLSSILIIIGLITFLIKYSISYASKYVKEKQL</sequence>
<comment type="similarity">
    <text evidence="1 4">Belongs to the UDP-glycosyltransferase family.</text>
</comment>
<dbReference type="PROSITE" id="PS00375">
    <property type="entry name" value="UDPGT"/>
    <property type="match status" value="1"/>
</dbReference>
<dbReference type="InterPro" id="IPR050271">
    <property type="entry name" value="UDP-glycosyltransferase"/>
</dbReference>
<evidence type="ECO:0000256" key="4">
    <source>
        <dbReference type="RuleBase" id="RU003718"/>
    </source>
</evidence>
<feature type="transmembrane region" description="Helical" evidence="5">
    <location>
        <begin position="438"/>
        <end position="461"/>
    </location>
</feature>
<dbReference type="OrthoDB" id="5835829at2759"/>
<keyword evidence="2 4" id="KW-0328">Glycosyltransferase</keyword>
<dbReference type="PANTHER" id="PTHR48043">
    <property type="entry name" value="EG:EG0003.4 PROTEIN-RELATED"/>
    <property type="match status" value="1"/>
</dbReference>
<accession>A0A8S3XLM3</accession>
<dbReference type="GO" id="GO:0016020">
    <property type="term" value="C:membrane"/>
    <property type="evidence" value="ECO:0007669"/>
    <property type="project" value="UniProtKB-SubCell"/>
</dbReference>
<evidence type="ECO:0000256" key="5">
    <source>
        <dbReference type="RuleBase" id="RU362059"/>
    </source>
</evidence>
<dbReference type="InterPro" id="IPR002213">
    <property type="entry name" value="UDP_glucos_trans"/>
</dbReference>
<evidence type="ECO:0000313" key="6">
    <source>
        <dbReference type="EMBL" id="CAG5031216.1"/>
    </source>
</evidence>
<keyword evidence="7" id="KW-1185">Reference proteome</keyword>
<organism evidence="6 7">
    <name type="scientific">Parnassius apollo</name>
    <name type="common">Apollo butterfly</name>
    <name type="synonym">Papilio apollo</name>
    <dbReference type="NCBI Taxonomy" id="110799"/>
    <lineage>
        <taxon>Eukaryota</taxon>
        <taxon>Metazoa</taxon>
        <taxon>Ecdysozoa</taxon>
        <taxon>Arthropoda</taxon>
        <taxon>Hexapoda</taxon>
        <taxon>Insecta</taxon>
        <taxon>Pterygota</taxon>
        <taxon>Neoptera</taxon>
        <taxon>Endopterygota</taxon>
        <taxon>Lepidoptera</taxon>
        <taxon>Glossata</taxon>
        <taxon>Ditrysia</taxon>
        <taxon>Papilionoidea</taxon>
        <taxon>Papilionidae</taxon>
        <taxon>Parnassiinae</taxon>
        <taxon>Parnassini</taxon>
        <taxon>Parnassius</taxon>
        <taxon>Parnassius</taxon>
    </lineage>
</organism>
<comment type="caution">
    <text evidence="6">The sequence shown here is derived from an EMBL/GenBank/DDBJ whole genome shotgun (WGS) entry which is preliminary data.</text>
</comment>
<dbReference type="InterPro" id="IPR035595">
    <property type="entry name" value="UDP_glycos_trans_CS"/>
</dbReference>
<evidence type="ECO:0000256" key="1">
    <source>
        <dbReference type="ARBA" id="ARBA00009995"/>
    </source>
</evidence>
<protein>
    <recommendedName>
        <fullName evidence="5">UDP-glucuronosyltransferase</fullName>
        <ecNumber evidence="5">2.4.1.17</ecNumber>
    </recommendedName>
</protein>
<dbReference type="AlphaFoldDB" id="A0A8S3XLM3"/>
<evidence type="ECO:0000256" key="2">
    <source>
        <dbReference type="ARBA" id="ARBA00022676"/>
    </source>
</evidence>
<keyword evidence="5" id="KW-0812">Transmembrane</keyword>
<comment type="catalytic activity">
    <reaction evidence="5">
        <text>glucuronate acceptor + UDP-alpha-D-glucuronate = acceptor beta-D-glucuronoside + UDP + H(+)</text>
        <dbReference type="Rhea" id="RHEA:21032"/>
        <dbReference type="ChEBI" id="CHEBI:15378"/>
        <dbReference type="ChEBI" id="CHEBI:58052"/>
        <dbReference type="ChEBI" id="CHEBI:58223"/>
        <dbReference type="ChEBI" id="CHEBI:132367"/>
        <dbReference type="ChEBI" id="CHEBI:132368"/>
        <dbReference type="EC" id="2.4.1.17"/>
    </reaction>
</comment>